<dbReference type="InParanoid" id="A0A067M5D0"/>
<dbReference type="HOGENOM" id="CLU_496944_0_0_1"/>
<dbReference type="AlphaFoldDB" id="A0A067M5D0"/>
<feature type="compositionally biased region" description="Basic and acidic residues" evidence="1">
    <location>
        <begin position="352"/>
        <end position="364"/>
    </location>
</feature>
<feature type="region of interest" description="Disordered" evidence="1">
    <location>
        <begin position="240"/>
        <end position="287"/>
    </location>
</feature>
<evidence type="ECO:0000313" key="2">
    <source>
        <dbReference type="EMBL" id="KDQ10978.1"/>
    </source>
</evidence>
<feature type="compositionally biased region" description="Basic and acidic residues" evidence="1">
    <location>
        <begin position="261"/>
        <end position="272"/>
    </location>
</feature>
<evidence type="ECO:0000256" key="1">
    <source>
        <dbReference type="SAM" id="MobiDB-lite"/>
    </source>
</evidence>
<protein>
    <submittedName>
        <fullName evidence="2">Uncharacterized protein</fullName>
    </submittedName>
</protein>
<dbReference type="Proteomes" id="UP000027195">
    <property type="component" value="Unassembled WGS sequence"/>
</dbReference>
<keyword evidence="3" id="KW-1185">Reference proteome</keyword>
<feature type="region of interest" description="Disordered" evidence="1">
    <location>
        <begin position="446"/>
        <end position="472"/>
    </location>
</feature>
<organism evidence="2 3">
    <name type="scientific">Botryobasidium botryosum (strain FD-172 SS1)</name>
    <dbReference type="NCBI Taxonomy" id="930990"/>
    <lineage>
        <taxon>Eukaryota</taxon>
        <taxon>Fungi</taxon>
        <taxon>Dikarya</taxon>
        <taxon>Basidiomycota</taxon>
        <taxon>Agaricomycotina</taxon>
        <taxon>Agaricomycetes</taxon>
        <taxon>Cantharellales</taxon>
        <taxon>Botryobasidiaceae</taxon>
        <taxon>Botryobasidium</taxon>
    </lineage>
</organism>
<name>A0A067M5D0_BOTB1</name>
<evidence type="ECO:0000313" key="3">
    <source>
        <dbReference type="Proteomes" id="UP000027195"/>
    </source>
</evidence>
<feature type="region of interest" description="Disordered" evidence="1">
    <location>
        <begin position="1"/>
        <end position="52"/>
    </location>
</feature>
<feature type="compositionally biased region" description="Basic and acidic residues" evidence="1">
    <location>
        <begin position="240"/>
        <end position="253"/>
    </location>
</feature>
<reference evidence="3" key="1">
    <citation type="journal article" date="2014" name="Proc. Natl. Acad. Sci. U.S.A.">
        <title>Extensive sampling of basidiomycete genomes demonstrates inadequacy of the white-rot/brown-rot paradigm for wood decay fungi.</title>
        <authorList>
            <person name="Riley R."/>
            <person name="Salamov A.A."/>
            <person name="Brown D.W."/>
            <person name="Nagy L.G."/>
            <person name="Floudas D."/>
            <person name="Held B.W."/>
            <person name="Levasseur A."/>
            <person name="Lombard V."/>
            <person name="Morin E."/>
            <person name="Otillar R."/>
            <person name="Lindquist E.A."/>
            <person name="Sun H."/>
            <person name="LaButti K.M."/>
            <person name="Schmutz J."/>
            <person name="Jabbour D."/>
            <person name="Luo H."/>
            <person name="Baker S.E."/>
            <person name="Pisabarro A.G."/>
            <person name="Walton J.D."/>
            <person name="Blanchette R.A."/>
            <person name="Henrissat B."/>
            <person name="Martin F."/>
            <person name="Cullen D."/>
            <person name="Hibbett D.S."/>
            <person name="Grigoriev I.V."/>
        </authorList>
    </citation>
    <scope>NUCLEOTIDE SEQUENCE [LARGE SCALE GENOMIC DNA]</scope>
    <source>
        <strain evidence="3">FD-172 SS1</strain>
    </source>
</reference>
<sequence>MSTTPRPDDQTDGTESDHMPDLAPYDSDDDDMVLSDSPSRGTVPSTSGEGDAPFYLCGDANFRLRDGAAVVLSYDVNCQMFPKFHQMVHQHHCDAASSHGSDDDDSPGDPLPNDGPHRDEAAGPLEEEDLDYSADVENDGAGQHVDQKPSWQRFRSLGMGRFTLCYYRRAYQHDPPLPDAQQLSFEFRNDAFGSGGIGVRTIRASHVAKELDWNIGVNNHYICSLPWSNYIVTISEATGRECPSKAQEQKQNERGTGIKRLNTDESVKEKEMAGAATTTGADRQLPPPHTPLGHLILPSYNPRPPAAPIAEVNAKLKITPVALLKTLAPRVRRYLSRHAPWFSYDIASGDQGRGERDEMRSRRDGQKRRREYQRAEGNPTMESFPANLRKEEVKRFSSVIFCRIAVVALGSFSGSWNHLKAASCITTSYSLGAAAGENMQRSLNHHMGSGQRPRTSDKIPGRPARAKTQDFSANSQNVTDTLGPIFQIRALQDPGFLCEFPDLRPWGNVKPEIAGRRTRSIPVLFCDAQNSGGHDSVHSRHSVNVFRV</sequence>
<gene>
    <name evidence="2" type="ORF">BOTBODRAFT_46696</name>
</gene>
<feature type="region of interest" description="Disordered" evidence="1">
    <location>
        <begin position="346"/>
        <end position="382"/>
    </location>
</feature>
<accession>A0A067M5D0</accession>
<feature type="region of interest" description="Disordered" evidence="1">
    <location>
        <begin position="94"/>
        <end position="122"/>
    </location>
</feature>
<proteinExistence type="predicted"/>
<dbReference type="EMBL" id="KL198062">
    <property type="protein sequence ID" value="KDQ10978.1"/>
    <property type="molecule type" value="Genomic_DNA"/>
</dbReference>